<dbReference type="SUPFAM" id="SSF56112">
    <property type="entry name" value="Protein kinase-like (PK-like)"/>
    <property type="match status" value="1"/>
</dbReference>
<keyword evidence="2" id="KW-0418">Kinase</keyword>
<sequence length="103" mass="12068">MNWETKIRFALDICCGISYLNDCQILHHDIQSANILVNINEKIKITNFGSSKKFYDLTRNISPNIENVRYMAPEKLLTDNNTKKEKVPYDLKLLEHYYGKSLN</sequence>
<dbReference type="GO" id="GO:0005737">
    <property type="term" value="C:cytoplasm"/>
    <property type="evidence" value="ECO:0007669"/>
    <property type="project" value="TreeGrafter"/>
</dbReference>
<dbReference type="GO" id="GO:0004672">
    <property type="term" value="F:protein kinase activity"/>
    <property type="evidence" value="ECO:0007669"/>
    <property type="project" value="InterPro"/>
</dbReference>
<accession>A0A2N0NBD1</accession>
<organism evidence="2 3">
    <name type="scientific">Rhizophagus irregularis</name>
    <dbReference type="NCBI Taxonomy" id="588596"/>
    <lineage>
        <taxon>Eukaryota</taxon>
        <taxon>Fungi</taxon>
        <taxon>Fungi incertae sedis</taxon>
        <taxon>Mucoromycota</taxon>
        <taxon>Glomeromycotina</taxon>
        <taxon>Glomeromycetes</taxon>
        <taxon>Glomerales</taxon>
        <taxon>Glomeraceae</taxon>
        <taxon>Rhizophagus</taxon>
    </lineage>
</organism>
<name>A0A2N0NBD1_9GLOM</name>
<dbReference type="InterPro" id="IPR011009">
    <property type="entry name" value="Kinase-like_dom_sf"/>
</dbReference>
<dbReference type="EMBL" id="LLXJ01013324">
    <property type="protein sequence ID" value="PKB91894.1"/>
    <property type="molecule type" value="Genomic_DNA"/>
</dbReference>
<dbReference type="InterPro" id="IPR000719">
    <property type="entry name" value="Prot_kinase_dom"/>
</dbReference>
<dbReference type="AlphaFoldDB" id="A0A2N0NBD1"/>
<dbReference type="InterPro" id="IPR050167">
    <property type="entry name" value="Ser_Thr_protein_kinase"/>
</dbReference>
<dbReference type="Pfam" id="PF07714">
    <property type="entry name" value="PK_Tyr_Ser-Thr"/>
    <property type="match status" value="1"/>
</dbReference>
<evidence type="ECO:0000259" key="1">
    <source>
        <dbReference type="PROSITE" id="PS50011"/>
    </source>
</evidence>
<comment type="caution">
    <text evidence="2">The sequence shown here is derived from an EMBL/GenBank/DDBJ whole genome shotgun (WGS) entry which is preliminary data.</text>
</comment>
<evidence type="ECO:0000313" key="3">
    <source>
        <dbReference type="Proteomes" id="UP000232722"/>
    </source>
</evidence>
<proteinExistence type="predicted"/>
<gene>
    <name evidence="2" type="ORF">RhiirA5_447074</name>
</gene>
<dbReference type="InterPro" id="IPR001245">
    <property type="entry name" value="Ser-Thr/Tyr_kinase_cat_dom"/>
</dbReference>
<dbReference type="PROSITE" id="PS50011">
    <property type="entry name" value="PROTEIN_KINASE_DOM"/>
    <property type="match status" value="1"/>
</dbReference>
<keyword evidence="2" id="KW-0808">Transferase</keyword>
<reference evidence="2 3" key="2">
    <citation type="submission" date="2017-09" db="EMBL/GenBank/DDBJ databases">
        <title>Extensive intraspecific genome diversity in a model arbuscular mycorrhizal fungus.</title>
        <authorList>
            <person name="Chen E.C."/>
            <person name="Morin E."/>
            <person name="Beaudet D."/>
            <person name="Noel J."/>
            <person name="Ndikumana S."/>
            <person name="Charron P."/>
            <person name="St-Onge C."/>
            <person name="Giorgi J."/>
            <person name="Grigoriev I.V."/>
            <person name="Roux C."/>
            <person name="Martin F.M."/>
            <person name="Corradi N."/>
        </authorList>
    </citation>
    <scope>NUCLEOTIDE SEQUENCE [LARGE SCALE GENOMIC DNA]</scope>
    <source>
        <strain evidence="2 3">A5</strain>
    </source>
</reference>
<protein>
    <submittedName>
        <fullName evidence="2">Kinase-like protein</fullName>
    </submittedName>
</protein>
<dbReference type="Proteomes" id="UP000232722">
    <property type="component" value="Unassembled WGS sequence"/>
</dbReference>
<feature type="domain" description="Protein kinase" evidence="1">
    <location>
        <begin position="1"/>
        <end position="103"/>
    </location>
</feature>
<reference evidence="2 3" key="1">
    <citation type="submission" date="2016-04" db="EMBL/GenBank/DDBJ databases">
        <title>Genome analyses suggest a sexual origin of heterokaryosis in a supposedly ancient asexual fungus.</title>
        <authorList>
            <person name="Ropars J."/>
            <person name="Sedzielewska K."/>
            <person name="Noel J."/>
            <person name="Charron P."/>
            <person name="Farinelli L."/>
            <person name="Marton T."/>
            <person name="Kruger M."/>
            <person name="Pelin A."/>
            <person name="Brachmann A."/>
            <person name="Corradi N."/>
        </authorList>
    </citation>
    <scope>NUCLEOTIDE SEQUENCE [LARGE SCALE GENOMIC DNA]</scope>
    <source>
        <strain evidence="2 3">A5</strain>
    </source>
</reference>
<dbReference type="PANTHER" id="PTHR23257:SF961">
    <property type="entry name" value="PROTEIN KINASE DOMAIN-CONTAINING PROTEIN"/>
    <property type="match status" value="1"/>
</dbReference>
<dbReference type="Gene3D" id="1.10.510.10">
    <property type="entry name" value="Transferase(Phosphotransferase) domain 1"/>
    <property type="match status" value="1"/>
</dbReference>
<evidence type="ECO:0000313" key="2">
    <source>
        <dbReference type="EMBL" id="PKB91894.1"/>
    </source>
</evidence>
<dbReference type="PANTHER" id="PTHR23257">
    <property type="entry name" value="SERINE-THREONINE PROTEIN KINASE"/>
    <property type="match status" value="1"/>
</dbReference>
<dbReference type="GO" id="GO:0005524">
    <property type="term" value="F:ATP binding"/>
    <property type="evidence" value="ECO:0007669"/>
    <property type="project" value="InterPro"/>
</dbReference>
<dbReference type="GO" id="GO:0007165">
    <property type="term" value="P:signal transduction"/>
    <property type="evidence" value="ECO:0007669"/>
    <property type="project" value="TreeGrafter"/>
</dbReference>